<accession>D8SH40</accession>
<dbReference type="InParanoid" id="D8SH40"/>
<dbReference type="Gene3D" id="2.30.60.10">
    <property type="entry name" value="Cyanovirin-N"/>
    <property type="match status" value="1"/>
</dbReference>
<dbReference type="Pfam" id="PF08881">
    <property type="entry name" value="CVNH"/>
    <property type="match status" value="1"/>
</dbReference>
<dbReference type="Gramene" id="EFJ16313">
    <property type="protein sequence ID" value="EFJ16313"/>
    <property type="gene ID" value="SELMODRAFT_422026"/>
</dbReference>
<dbReference type="AlphaFoldDB" id="D8SH40"/>
<name>D8SH40_SELML</name>
<feature type="domain" description="Cyanovirin-N" evidence="1">
    <location>
        <begin position="18"/>
        <end position="109"/>
    </location>
</feature>
<organism evidence="3">
    <name type="scientific">Selaginella moellendorffii</name>
    <name type="common">Spikemoss</name>
    <dbReference type="NCBI Taxonomy" id="88036"/>
    <lineage>
        <taxon>Eukaryota</taxon>
        <taxon>Viridiplantae</taxon>
        <taxon>Streptophyta</taxon>
        <taxon>Embryophyta</taxon>
        <taxon>Tracheophyta</taxon>
        <taxon>Lycopodiopsida</taxon>
        <taxon>Selaginellales</taxon>
        <taxon>Selaginellaceae</taxon>
        <taxon>Selaginella</taxon>
    </lineage>
</organism>
<dbReference type="SUPFAM" id="SSF51322">
    <property type="entry name" value="Cyanovirin-N"/>
    <property type="match status" value="1"/>
</dbReference>
<sequence>MAVATAILAHRADACAGFINSCEIFDYEDGVLYAKCKDEKGNPAWPNIDLKKFVGTRNGEIGTGPGFTNFLDGCFGYGLNYKGVLRGTCNGRGNAFDLNNYISNENGQLNLC</sequence>
<dbReference type="EMBL" id="GL377619">
    <property type="protein sequence ID" value="EFJ16313.1"/>
    <property type="molecule type" value="Genomic_DNA"/>
</dbReference>
<evidence type="ECO:0000313" key="3">
    <source>
        <dbReference type="Proteomes" id="UP000001514"/>
    </source>
</evidence>
<evidence type="ECO:0000259" key="1">
    <source>
        <dbReference type="Pfam" id="PF08881"/>
    </source>
</evidence>
<dbReference type="InterPro" id="IPR011058">
    <property type="entry name" value="Cyanovirin-N"/>
</dbReference>
<reference evidence="2 3" key="1">
    <citation type="journal article" date="2011" name="Science">
        <title>The Selaginella genome identifies genetic changes associated with the evolution of vascular plants.</title>
        <authorList>
            <person name="Banks J.A."/>
            <person name="Nishiyama T."/>
            <person name="Hasebe M."/>
            <person name="Bowman J.L."/>
            <person name="Gribskov M."/>
            <person name="dePamphilis C."/>
            <person name="Albert V.A."/>
            <person name="Aono N."/>
            <person name="Aoyama T."/>
            <person name="Ambrose B.A."/>
            <person name="Ashton N.W."/>
            <person name="Axtell M.J."/>
            <person name="Barker E."/>
            <person name="Barker M.S."/>
            <person name="Bennetzen J.L."/>
            <person name="Bonawitz N.D."/>
            <person name="Chapple C."/>
            <person name="Cheng C."/>
            <person name="Correa L.G."/>
            <person name="Dacre M."/>
            <person name="DeBarry J."/>
            <person name="Dreyer I."/>
            <person name="Elias M."/>
            <person name="Engstrom E.M."/>
            <person name="Estelle M."/>
            <person name="Feng L."/>
            <person name="Finet C."/>
            <person name="Floyd S.K."/>
            <person name="Frommer W.B."/>
            <person name="Fujita T."/>
            <person name="Gramzow L."/>
            <person name="Gutensohn M."/>
            <person name="Harholt J."/>
            <person name="Hattori M."/>
            <person name="Heyl A."/>
            <person name="Hirai T."/>
            <person name="Hiwatashi Y."/>
            <person name="Ishikawa M."/>
            <person name="Iwata M."/>
            <person name="Karol K.G."/>
            <person name="Koehler B."/>
            <person name="Kolukisaoglu U."/>
            <person name="Kubo M."/>
            <person name="Kurata T."/>
            <person name="Lalonde S."/>
            <person name="Li K."/>
            <person name="Li Y."/>
            <person name="Litt A."/>
            <person name="Lyons E."/>
            <person name="Manning G."/>
            <person name="Maruyama T."/>
            <person name="Michael T.P."/>
            <person name="Mikami K."/>
            <person name="Miyazaki S."/>
            <person name="Morinaga S."/>
            <person name="Murata T."/>
            <person name="Mueller-Roeber B."/>
            <person name="Nelson D.R."/>
            <person name="Obara M."/>
            <person name="Oguri Y."/>
            <person name="Olmstead R.G."/>
            <person name="Onodera N."/>
            <person name="Petersen B.L."/>
            <person name="Pils B."/>
            <person name="Prigge M."/>
            <person name="Rensing S.A."/>
            <person name="Riano-Pachon D.M."/>
            <person name="Roberts A.W."/>
            <person name="Sato Y."/>
            <person name="Scheller H.V."/>
            <person name="Schulz B."/>
            <person name="Schulz C."/>
            <person name="Shakirov E.V."/>
            <person name="Shibagaki N."/>
            <person name="Shinohara N."/>
            <person name="Shippen D.E."/>
            <person name="Soerensen I."/>
            <person name="Sotooka R."/>
            <person name="Sugimoto N."/>
            <person name="Sugita M."/>
            <person name="Sumikawa N."/>
            <person name="Tanurdzic M."/>
            <person name="Theissen G."/>
            <person name="Ulvskov P."/>
            <person name="Wakazuki S."/>
            <person name="Weng J.K."/>
            <person name="Willats W.W."/>
            <person name="Wipf D."/>
            <person name="Wolf P.G."/>
            <person name="Yang L."/>
            <person name="Zimmer A.D."/>
            <person name="Zhu Q."/>
            <person name="Mitros T."/>
            <person name="Hellsten U."/>
            <person name="Loque D."/>
            <person name="Otillar R."/>
            <person name="Salamov A."/>
            <person name="Schmutz J."/>
            <person name="Shapiro H."/>
            <person name="Lindquist E."/>
            <person name="Lucas S."/>
            <person name="Rokhsar D."/>
            <person name="Grigoriev I.V."/>
        </authorList>
    </citation>
    <scope>NUCLEOTIDE SEQUENCE [LARGE SCALE GENOMIC DNA]</scope>
</reference>
<dbReference type="Proteomes" id="UP000001514">
    <property type="component" value="Unassembled WGS sequence"/>
</dbReference>
<keyword evidence="3" id="KW-1185">Reference proteome</keyword>
<evidence type="ECO:0000313" key="2">
    <source>
        <dbReference type="EMBL" id="EFJ16313.1"/>
    </source>
</evidence>
<gene>
    <name evidence="2" type="ORF">SELMODRAFT_422026</name>
</gene>
<dbReference type="KEGG" id="smo:SELMODRAFT_422026"/>
<protein>
    <recommendedName>
        <fullName evidence="1">Cyanovirin-N domain-containing protein</fullName>
    </recommendedName>
</protein>
<dbReference type="InterPro" id="IPR036673">
    <property type="entry name" value="Cyanovirin-N_sf"/>
</dbReference>
<proteinExistence type="predicted"/>
<dbReference type="HOGENOM" id="CLU_2150245_0_0_1"/>